<evidence type="ECO:0000256" key="6">
    <source>
        <dbReference type="ARBA" id="ARBA00022824"/>
    </source>
</evidence>
<feature type="transmembrane region" description="Helical" evidence="10">
    <location>
        <begin position="385"/>
        <end position="405"/>
    </location>
</feature>
<dbReference type="PANTHER" id="PTHR22760:SF4">
    <property type="entry name" value="GPI MANNOSYLTRANSFERASE 3"/>
    <property type="match status" value="1"/>
</dbReference>
<dbReference type="GO" id="GO:0000026">
    <property type="term" value="F:alpha-1,2-mannosyltransferase activity"/>
    <property type="evidence" value="ECO:0007669"/>
    <property type="project" value="TreeGrafter"/>
</dbReference>
<feature type="transmembrane region" description="Helical" evidence="10">
    <location>
        <begin position="455"/>
        <end position="481"/>
    </location>
</feature>
<comment type="similarity">
    <text evidence="2">Belongs to the glycosyltransferase 22 family. PIGB subfamily.</text>
</comment>
<keyword evidence="3 10" id="KW-0328">Glycosyltransferase</keyword>
<dbReference type="Pfam" id="PF03901">
    <property type="entry name" value="Glyco_transf_22"/>
    <property type="match status" value="2"/>
</dbReference>
<dbReference type="STRING" id="133381.A0A2T9Z1V1"/>
<keyword evidence="14" id="KW-1185">Reference proteome</keyword>
<evidence type="ECO:0000256" key="5">
    <source>
        <dbReference type="ARBA" id="ARBA00022692"/>
    </source>
</evidence>
<gene>
    <name evidence="13" type="ORF">BB560_005644</name>
</gene>
<feature type="compositionally biased region" description="Basic and acidic residues" evidence="12">
    <location>
        <begin position="42"/>
        <end position="73"/>
    </location>
</feature>
<keyword evidence="4" id="KW-0808">Transferase</keyword>
<dbReference type="EC" id="2.4.1.-" evidence="10"/>
<keyword evidence="8 10" id="KW-0472">Membrane</keyword>
<feature type="transmembrane region" description="Helical" evidence="10">
    <location>
        <begin position="417"/>
        <end position="435"/>
    </location>
</feature>
<accession>A0A2T9Z1V1</accession>
<feature type="transmembrane region" description="Helical" evidence="10">
    <location>
        <begin position="655"/>
        <end position="682"/>
    </location>
</feature>
<evidence type="ECO:0000256" key="8">
    <source>
        <dbReference type="ARBA" id="ARBA00023136"/>
    </source>
</evidence>
<feature type="compositionally biased region" description="Basic residues" evidence="12">
    <location>
        <begin position="8"/>
        <end position="18"/>
    </location>
</feature>
<comment type="subcellular location">
    <subcellularLocation>
        <location evidence="1 10">Endoplasmic reticulum membrane</location>
        <topology evidence="1 10">Multi-pass membrane protein</topology>
    </subcellularLocation>
</comment>
<comment type="function">
    <text evidence="9">Mannosyltransferase involved in glycosylphosphatidylinositol-anchor biosynthesis. Transfers the third mannose to Man2-GlcN-acyl-PI during GPI precursor assembly.</text>
</comment>
<organism evidence="13 14">
    <name type="scientific">Smittium megazygosporum</name>
    <dbReference type="NCBI Taxonomy" id="133381"/>
    <lineage>
        <taxon>Eukaryota</taxon>
        <taxon>Fungi</taxon>
        <taxon>Fungi incertae sedis</taxon>
        <taxon>Zoopagomycota</taxon>
        <taxon>Kickxellomycotina</taxon>
        <taxon>Harpellomycetes</taxon>
        <taxon>Harpellales</taxon>
        <taxon>Legeriomycetaceae</taxon>
        <taxon>Smittium</taxon>
    </lineage>
</organism>
<dbReference type="EMBL" id="MBFS01002364">
    <property type="protein sequence ID" value="PVU98563.1"/>
    <property type="molecule type" value="Genomic_DNA"/>
</dbReference>
<feature type="transmembrane region" description="Helical" evidence="10">
    <location>
        <begin position="547"/>
        <end position="567"/>
    </location>
</feature>
<evidence type="ECO:0000256" key="7">
    <source>
        <dbReference type="ARBA" id="ARBA00022989"/>
    </source>
</evidence>
<evidence type="ECO:0000256" key="4">
    <source>
        <dbReference type="ARBA" id="ARBA00022679"/>
    </source>
</evidence>
<feature type="transmembrane region" description="Helical" evidence="10">
    <location>
        <begin position="574"/>
        <end position="594"/>
    </location>
</feature>
<reference evidence="13 14" key="1">
    <citation type="journal article" date="2018" name="MBio">
        <title>Comparative Genomics Reveals the Core Gene Toolbox for the Fungus-Insect Symbiosis.</title>
        <authorList>
            <person name="Wang Y."/>
            <person name="Stata M."/>
            <person name="Wang W."/>
            <person name="Stajich J.E."/>
            <person name="White M.M."/>
            <person name="Moncalvo J.M."/>
        </authorList>
    </citation>
    <scope>NUCLEOTIDE SEQUENCE [LARGE SCALE GENOMIC DNA]</scope>
    <source>
        <strain evidence="13 14">SC-DP-2</strain>
    </source>
</reference>
<dbReference type="OrthoDB" id="416834at2759"/>
<name>A0A2T9Z1V1_9FUNG</name>
<dbReference type="PANTHER" id="PTHR22760">
    <property type="entry name" value="GLYCOSYLTRANSFERASE"/>
    <property type="match status" value="1"/>
</dbReference>
<keyword evidence="11" id="KW-0175">Coiled coil</keyword>
<dbReference type="GO" id="GO:0006506">
    <property type="term" value="P:GPI anchor biosynthetic process"/>
    <property type="evidence" value="ECO:0007669"/>
    <property type="project" value="TreeGrafter"/>
</dbReference>
<evidence type="ECO:0000256" key="12">
    <source>
        <dbReference type="SAM" id="MobiDB-lite"/>
    </source>
</evidence>
<dbReference type="InterPro" id="IPR005599">
    <property type="entry name" value="GPI_mannosylTrfase"/>
</dbReference>
<keyword evidence="6 10" id="KW-0256">Endoplasmic reticulum</keyword>
<feature type="region of interest" description="Disordered" evidence="12">
    <location>
        <begin position="1"/>
        <end position="73"/>
    </location>
</feature>
<dbReference type="AlphaFoldDB" id="A0A2T9Z1V1"/>
<evidence type="ECO:0000256" key="10">
    <source>
        <dbReference type="RuleBase" id="RU363075"/>
    </source>
</evidence>
<evidence type="ECO:0000313" key="13">
    <source>
        <dbReference type="EMBL" id="PVU98563.1"/>
    </source>
</evidence>
<dbReference type="Proteomes" id="UP000245609">
    <property type="component" value="Unassembled WGS sequence"/>
</dbReference>
<keyword evidence="5 10" id="KW-0812">Transmembrane</keyword>
<protein>
    <recommendedName>
        <fullName evidence="10">Mannosyltransferase</fullName>
        <ecNumber evidence="10">2.4.1.-</ecNumber>
    </recommendedName>
</protein>
<evidence type="ECO:0000256" key="11">
    <source>
        <dbReference type="SAM" id="Coils"/>
    </source>
</evidence>
<evidence type="ECO:0000313" key="14">
    <source>
        <dbReference type="Proteomes" id="UP000245609"/>
    </source>
</evidence>
<keyword evidence="7 10" id="KW-1133">Transmembrane helix</keyword>
<evidence type="ECO:0000256" key="1">
    <source>
        <dbReference type="ARBA" id="ARBA00004477"/>
    </source>
</evidence>
<evidence type="ECO:0000256" key="9">
    <source>
        <dbReference type="ARBA" id="ARBA00024708"/>
    </source>
</evidence>
<feature type="coiled-coil region" evidence="11">
    <location>
        <begin position="73"/>
        <end position="100"/>
    </location>
</feature>
<proteinExistence type="inferred from homology"/>
<evidence type="ECO:0000256" key="3">
    <source>
        <dbReference type="ARBA" id="ARBA00022676"/>
    </source>
</evidence>
<sequence>MRPDPYKIKKSQKYRKNSAKNPSRKNVDSPDLVSKNLAKNNRKSEAKVLKPEDVPESEKDAISEDKETSDREIEDVLRSIEESQSLIRFLKNKIQDEKSQKPLFLNPDKNASPRINSFSSKYDETYEKLMEFSPEQLDDLFLETSFNDLIQSPFDDKYISSLLNSETLVPNPNIFELSSKGEPVHEENSMKEKTRVLKLSNKMQISDLVPSLAKSTHSHIKENVSPPLIENLDIKDDKKPKPAEIPGFADQETIEELEDCLASALLLCLNIFVTLYSESPHFILELSEKSGSNISHDSQMLKKLSPLFAALLIYRLLNVCLVRNFMHPDETWQSLEVAHRLVFGYGYLTWEWKNKLREWAFPFLFATLYKFSSLLGLDNFLLLKLPYFFVCIMSAITDYSTFLFAKRFCNINTAKPLGNSIETAFSSLAFAYWPWSKLTFKKSSNFQKDLQMSLIFASVACVLRPTNCVVWLVAGISLFLASDKKLLIIKNTIFVGCFAFLAMVTINRIGYGELCFPAVNFYVFNVSQNLAVSKHSQSRTSISRAKAYADIEPAVVAFVSLIIYSFAGHKEYRFLYPILPIGFLYAGIALDHLYNGFPVFNKLFQKDSAKIHRGNSLRGHNLNTANYECRETEIYTKTNNSLNQLLPSIFPSKKLFLVIILATNFLPALFVNLFHNVGVVSVMKYLRSETKKGNVEDILFLMPCHSTPYYSHLHSKIPMYFLTCDPPLDKEQLDTHYWEAKDFDDDPIKFLDSRFVPKSALGVYVSSTSVVDGNTNVQFLKPIVNPSLNLEHSNSTKASSELEMIKVKLNAIKSQKNLRFLSSHIVFYSSMESRLSPYLQSLGYSECARFFNTFFEPDERRRGSVVVFRLNHDKKPDV</sequence>
<feature type="transmembrane region" description="Helical" evidence="10">
    <location>
        <begin position="493"/>
        <end position="511"/>
    </location>
</feature>
<evidence type="ECO:0000256" key="2">
    <source>
        <dbReference type="ARBA" id="ARBA00006065"/>
    </source>
</evidence>
<dbReference type="GO" id="GO:0005789">
    <property type="term" value="C:endoplasmic reticulum membrane"/>
    <property type="evidence" value="ECO:0007669"/>
    <property type="project" value="UniProtKB-SubCell"/>
</dbReference>
<comment type="caution">
    <text evidence="13">The sequence shown here is derived from an EMBL/GenBank/DDBJ whole genome shotgun (WGS) entry which is preliminary data.</text>
</comment>